<evidence type="ECO:0000256" key="8">
    <source>
        <dbReference type="ARBA" id="ARBA00022777"/>
    </source>
</evidence>
<dbReference type="GO" id="GO:0016301">
    <property type="term" value="F:kinase activity"/>
    <property type="evidence" value="ECO:0007669"/>
    <property type="project" value="UniProtKB-KW"/>
</dbReference>
<dbReference type="NCBIfam" id="TIGR00826">
    <property type="entry name" value="EIIB_glc"/>
    <property type="match status" value="1"/>
</dbReference>
<comment type="caution">
    <text evidence="15">The sequence shown here is derived from an EMBL/GenBank/DDBJ whole genome shotgun (WGS) entry which is preliminary data.</text>
</comment>
<dbReference type="GO" id="GO:0090589">
    <property type="term" value="F:protein-phosphocysteine-trehalose phosphotransferase system transporter activity"/>
    <property type="evidence" value="ECO:0007669"/>
    <property type="project" value="TreeGrafter"/>
</dbReference>
<feature type="domain" description="PTS EIIB type-1" evidence="13">
    <location>
        <begin position="1"/>
        <end position="78"/>
    </location>
</feature>
<dbReference type="InterPro" id="IPR003352">
    <property type="entry name" value="PTS_EIIC"/>
</dbReference>
<feature type="domain" description="PTS EIIC type-1" evidence="14">
    <location>
        <begin position="98"/>
        <end position="446"/>
    </location>
</feature>
<evidence type="ECO:0000256" key="6">
    <source>
        <dbReference type="ARBA" id="ARBA00022683"/>
    </source>
</evidence>
<dbReference type="InterPro" id="IPR018113">
    <property type="entry name" value="PTrfase_EIIB_Cys"/>
</dbReference>
<feature type="active site" description="Phosphocysteine intermediate; for EIIB activity" evidence="11">
    <location>
        <position position="17"/>
    </location>
</feature>
<dbReference type="Gene3D" id="3.30.1360.60">
    <property type="entry name" value="Glucose permease domain IIB"/>
    <property type="match status" value="1"/>
</dbReference>
<dbReference type="InterPro" id="IPR050558">
    <property type="entry name" value="PTS_Sugar-Specific_Components"/>
</dbReference>
<keyword evidence="8" id="KW-0418">Kinase</keyword>
<dbReference type="Pfam" id="PF00367">
    <property type="entry name" value="PTS_EIIB"/>
    <property type="match status" value="1"/>
</dbReference>
<evidence type="ECO:0000259" key="13">
    <source>
        <dbReference type="PROSITE" id="PS51098"/>
    </source>
</evidence>
<dbReference type="Proteomes" id="UP000487649">
    <property type="component" value="Unassembled WGS sequence"/>
</dbReference>
<dbReference type="SUPFAM" id="SSF55604">
    <property type="entry name" value="Glucose permease domain IIB"/>
    <property type="match status" value="1"/>
</dbReference>
<evidence type="ECO:0000256" key="11">
    <source>
        <dbReference type="PROSITE-ProRule" id="PRU00421"/>
    </source>
</evidence>
<sequence length="446" mass="47282">MLSAIGGAENVNSAAHCATRLRLVLKDESKVDQAAIEKMDIVKGVFSTAGQFQIIIGQGTVNRVYAELASLAGIQEMSTADVKDAAMEKLNPFQRFCRMLSNIFVPIIPAIVAAGLLMGILGVVDKVGLGHLKEEWWFMLLDMFSSAAFNFLPILIAISAAKQFKCNPYLAATIGGIMIHPALQNAWTQGTGYETVSVMGLFDMPLLGYQGTVLPILIVIFVMSYVEKYTRKFVPKMLDILLTPLITVLVTGFLALVVIGPIANTVGGAISTFFTYALNNFGIFAGLLLGGTYSSVVITGIHHSFHAVELELIGNTGFNPLLPIWAMANVAQGGAAFAVYFMTKNAKTKAIALPSAVSCLFGVTEAAIFGVNMKYGRPFIGAAIGGALGGAYVMMTKVLFTAVGVTGLPALAITAPGTMLNYLIAMGIALAGAFIATWILGIKEEN</sequence>
<dbReference type="GO" id="GO:0009401">
    <property type="term" value="P:phosphoenolpyruvate-dependent sugar phosphotransferase system"/>
    <property type="evidence" value="ECO:0007669"/>
    <property type="project" value="UniProtKB-KW"/>
</dbReference>
<feature type="transmembrane region" description="Helical" evidence="12">
    <location>
        <begin position="283"/>
        <end position="301"/>
    </location>
</feature>
<dbReference type="PROSITE" id="PS01035">
    <property type="entry name" value="PTS_EIIB_TYPE_1_CYS"/>
    <property type="match status" value="1"/>
</dbReference>
<feature type="transmembrane region" description="Helical" evidence="12">
    <location>
        <begin position="238"/>
        <end position="263"/>
    </location>
</feature>
<keyword evidence="5" id="KW-0808">Transferase</keyword>
<keyword evidence="3" id="KW-1003">Cell membrane</keyword>
<reference evidence="15 16" key="1">
    <citation type="journal article" date="2019" name="Nat. Med.">
        <title>A library of human gut bacterial isolates paired with longitudinal multiomics data enables mechanistic microbiome research.</title>
        <authorList>
            <person name="Poyet M."/>
            <person name="Groussin M."/>
            <person name="Gibbons S.M."/>
            <person name="Avila-Pacheco J."/>
            <person name="Jiang X."/>
            <person name="Kearney S.M."/>
            <person name="Perrotta A.R."/>
            <person name="Berdy B."/>
            <person name="Zhao S."/>
            <person name="Lieberman T.D."/>
            <person name="Swanson P.K."/>
            <person name="Smith M."/>
            <person name="Roesemann S."/>
            <person name="Alexander J.E."/>
            <person name="Rich S.A."/>
            <person name="Livny J."/>
            <person name="Vlamakis H."/>
            <person name="Clish C."/>
            <person name="Bullock K."/>
            <person name="Deik A."/>
            <person name="Scott J."/>
            <person name="Pierce K.A."/>
            <person name="Xavier R.J."/>
            <person name="Alm E.J."/>
        </authorList>
    </citation>
    <scope>NUCLEOTIDE SEQUENCE [LARGE SCALE GENOMIC DNA]</scope>
    <source>
        <strain evidence="15 16">BIOML-A198</strain>
    </source>
</reference>
<dbReference type="CDD" id="cd00212">
    <property type="entry name" value="PTS_IIB_glc"/>
    <property type="match status" value="1"/>
</dbReference>
<dbReference type="InterPro" id="IPR013013">
    <property type="entry name" value="PTS_EIIC_1"/>
</dbReference>
<dbReference type="PANTHER" id="PTHR30175">
    <property type="entry name" value="PHOSPHOTRANSFERASE SYSTEM TRANSPORT PROTEIN"/>
    <property type="match status" value="1"/>
</dbReference>
<evidence type="ECO:0000313" key="15">
    <source>
        <dbReference type="EMBL" id="MTK20380.1"/>
    </source>
</evidence>
<dbReference type="EMBL" id="WMQE01000004">
    <property type="protein sequence ID" value="MTK20380.1"/>
    <property type="molecule type" value="Genomic_DNA"/>
</dbReference>
<evidence type="ECO:0000259" key="14">
    <source>
        <dbReference type="PROSITE" id="PS51103"/>
    </source>
</evidence>
<proteinExistence type="predicted"/>
<dbReference type="GO" id="GO:0008982">
    <property type="term" value="F:protein-N(PI)-phosphohistidine-sugar phosphotransferase activity"/>
    <property type="evidence" value="ECO:0007669"/>
    <property type="project" value="InterPro"/>
</dbReference>
<dbReference type="Pfam" id="PF02378">
    <property type="entry name" value="PTS_EIIC"/>
    <property type="match status" value="1"/>
</dbReference>
<dbReference type="InterPro" id="IPR010973">
    <property type="entry name" value="PTS_IIBC_sucr"/>
</dbReference>
<evidence type="ECO:0000256" key="9">
    <source>
        <dbReference type="ARBA" id="ARBA00022989"/>
    </source>
</evidence>
<dbReference type="GO" id="GO:0015771">
    <property type="term" value="P:trehalose transport"/>
    <property type="evidence" value="ECO:0007669"/>
    <property type="project" value="TreeGrafter"/>
</dbReference>
<feature type="transmembrane region" description="Helical" evidence="12">
    <location>
        <begin position="103"/>
        <end position="124"/>
    </location>
</feature>
<evidence type="ECO:0000256" key="5">
    <source>
        <dbReference type="ARBA" id="ARBA00022679"/>
    </source>
</evidence>
<gene>
    <name evidence="15" type="ORF">GMA92_02865</name>
</gene>
<dbReference type="NCBIfam" id="TIGR01996">
    <property type="entry name" value="PTS-II-BC-sucr"/>
    <property type="match status" value="1"/>
</dbReference>
<dbReference type="PANTHER" id="PTHR30175:SF7">
    <property type="entry name" value="NEGATIVE REGULATOR OF SACY ACTIVITY"/>
    <property type="match status" value="1"/>
</dbReference>
<comment type="subcellular location">
    <subcellularLocation>
        <location evidence="1">Cell membrane</location>
        <topology evidence="1">Multi-pass membrane protein</topology>
    </subcellularLocation>
</comment>
<dbReference type="InterPro" id="IPR001996">
    <property type="entry name" value="PTS_IIB_1"/>
</dbReference>
<dbReference type="GO" id="GO:0005886">
    <property type="term" value="C:plasma membrane"/>
    <property type="evidence" value="ECO:0007669"/>
    <property type="project" value="UniProtKB-SubCell"/>
</dbReference>
<accession>A0A9X4XEH5</accession>
<evidence type="ECO:0000256" key="4">
    <source>
        <dbReference type="ARBA" id="ARBA00022597"/>
    </source>
</evidence>
<name>A0A9X4XEH5_9FIRM</name>
<keyword evidence="2" id="KW-0813">Transport</keyword>
<evidence type="ECO:0000256" key="12">
    <source>
        <dbReference type="SAM" id="Phobius"/>
    </source>
</evidence>
<keyword evidence="7 12" id="KW-0812">Transmembrane</keyword>
<evidence type="ECO:0000313" key="16">
    <source>
        <dbReference type="Proteomes" id="UP000487649"/>
    </source>
</evidence>
<evidence type="ECO:0000256" key="3">
    <source>
        <dbReference type="ARBA" id="ARBA00022475"/>
    </source>
</evidence>
<feature type="transmembrane region" description="Helical" evidence="12">
    <location>
        <begin position="420"/>
        <end position="442"/>
    </location>
</feature>
<dbReference type="AlphaFoldDB" id="A0A9X4XEH5"/>
<keyword evidence="4" id="KW-0762">Sugar transport</keyword>
<evidence type="ECO:0000256" key="10">
    <source>
        <dbReference type="ARBA" id="ARBA00023136"/>
    </source>
</evidence>
<feature type="transmembrane region" description="Helical" evidence="12">
    <location>
        <begin position="353"/>
        <end position="372"/>
    </location>
</feature>
<dbReference type="InterPro" id="IPR036878">
    <property type="entry name" value="Glu_permease_IIB"/>
</dbReference>
<evidence type="ECO:0000256" key="2">
    <source>
        <dbReference type="ARBA" id="ARBA00022448"/>
    </source>
</evidence>
<protein>
    <submittedName>
        <fullName evidence="15">PTS sucrose transporter subunit IIBC</fullName>
    </submittedName>
</protein>
<dbReference type="PROSITE" id="PS51103">
    <property type="entry name" value="PTS_EIIC_TYPE_1"/>
    <property type="match status" value="1"/>
</dbReference>
<dbReference type="FunFam" id="3.30.1360.60:FF:000001">
    <property type="entry name" value="PTS system glucose-specific IIBC component PtsG"/>
    <property type="match status" value="1"/>
</dbReference>
<feature type="transmembrane region" description="Helical" evidence="12">
    <location>
        <begin position="136"/>
        <end position="157"/>
    </location>
</feature>
<keyword evidence="6" id="KW-0598">Phosphotransferase system</keyword>
<feature type="transmembrane region" description="Helical" evidence="12">
    <location>
        <begin position="322"/>
        <end position="341"/>
    </location>
</feature>
<evidence type="ECO:0000256" key="7">
    <source>
        <dbReference type="ARBA" id="ARBA00022692"/>
    </source>
</evidence>
<keyword evidence="10 12" id="KW-0472">Membrane</keyword>
<keyword evidence="9 12" id="KW-1133">Transmembrane helix</keyword>
<feature type="transmembrane region" description="Helical" evidence="12">
    <location>
        <begin position="207"/>
        <end position="226"/>
    </location>
</feature>
<organism evidence="15 16">
    <name type="scientific">Turicibacter sanguinis</name>
    <dbReference type="NCBI Taxonomy" id="154288"/>
    <lineage>
        <taxon>Bacteria</taxon>
        <taxon>Bacillati</taxon>
        <taxon>Bacillota</taxon>
        <taxon>Erysipelotrichia</taxon>
        <taxon>Erysipelotrichales</taxon>
        <taxon>Turicibacteraceae</taxon>
        <taxon>Turicibacter</taxon>
    </lineage>
</organism>
<dbReference type="PROSITE" id="PS51098">
    <property type="entry name" value="PTS_EIIB_TYPE_1"/>
    <property type="match status" value="1"/>
</dbReference>
<evidence type="ECO:0000256" key="1">
    <source>
        <dbReference type="ARBA" id="ARBA00004651"/>
    </source>
</evidence>